<reference evidence="3" key="1">
    <citation type="journal article" date="2014" name="PLoS ONE">
        <title>Transcriptome-Based Identification of ABC Transporters in the Western Tarnished Plant Bug Lygus hesperus.</title>
        <authorList>
            <person name="Hull J.J."/>
            <person name="Chaney K."/>
            <person name="Geib S.M."/>
            <person name="Fabrick J.A."/>
            <person name="Brent C.S."/>
            <person name="Walsh D."/>
            <person name="Lavine L.C."/>
        </authorList>
    </citation>
    <scope>NUCLEOTIDE SEQUENCE</scope>
</reference>
<dbReference type="InterPro" id="IPR051099">
    <property type="entry name" value="AGR/TXD"/>
</dbReference>
<evidence type="ECO:0000313" key="3">
    <source>
        <dbReference type="EMBL" id="JAG09517.1"/>
    </source>
</evidence>
<dbReference type="PANTHER" id="PTHR15337:SF11">
    <property type="entry name" value="THIOREDOXIN DOMAIN-CONTAINING PROTEIN"/>
    <property type="match status" value="1"/>
</dbReference>
<dbReference type="InterPro" id="IPR013766">
    <property type="entry name" value="Thioredoxin_domain"/>
</dbReference>
<dbReference type="Gene3D" id="3.40.30.10">
    <property type="entry name" value="Glutaredoxin"/>
    <property type="match status" value="1"/>
</dbReference>
<feature type="domain" description="Thioredoxin" evidence="2">
    <location>
        <begin position="41"/>
        <end position="178"/>
    </location>
</feature>
<dbReference type="EMBL" id="GBHO01034087">
    <property type="protein sequence ID" value="JAG09517.1"/>
    <property type="molecule type" value="Transcribed_RNA"/>
</dbReference>
<protein>
    <submittedName>
        <fullName evidence="3">Thioredoxin domain-containing protein 12</fullName>
    </submittedName>
</protein>
<dbReference type="SUPFAM" id="SSF52833">
    <property type="entry name" value="Thioredoxin-like"/>
    <property type="match status" value="1"/>
</dbReference>
<evidence type="ECO:0000259" key="2">
    <source>
        <dbReference type="PROSITE" id="PS51352"/>
    </source>
</evidence>
<organism evidence="3">
    <name type="scientific">Lygus hesperus</name>
    <name type="common">Western plant bug</name>
    <dbReference type="NCBI Taxonomy" id="30085"/>
    <lineage>
        <taxon>Eukaryota</taxon>
        <taxon>Metazoa</taxon>
        <taxon>Ecdysozoa</taxon>
        <taxon>Arthropoda</taxon>
        <taxon>Hexapoda</taxon>
        <taxon>Insecta</taxon>
        <taxon>Pterygota</taxon>
        <taxon>Neoptera</taxon>
        <taxon>Paraneoptera</taxon>
        <taxon>Hemiptera</taxon>
        <taxon>Heteroptera</taxon>
        <taxon>Panheteroptera</taxon>
        <taxon>Cimicomorpha</taxon>
        <taxon>Miridae</taxon>
        <taxon>Mirini</taxon>
        <taxon>Lygus</taxon>
    </lineage>
</organism>
<dbReference type="PANTHER" id="PTHR15337">
    <property type="entry name" value="ANTERIOR GRADIENT PROTEIN-RELATED"/>
    <property type="match status" value="1"/>
</dbReference>
<sequence>KKIYPTQGSIQDHEISITLARVKGEKESRMIVELLASATRFLVDAIIPQPVSCDSKFGNKIPWRKSLSDALEYAKLDFRPVMVIIWMDGCPSCSELIPQVANSNEIAKMISEEFSAVALNEHRDDVKRFSVDGGYTPRIYFLSPTGKVDTRFYNKWDPEPEFKFYYPSVKGIVRSMKDVVEAYPDRCMASRPCKIHHPKNDHPLLRK</sequence>
<name>A0A0A9WM50_LYGHE</name>
<dbReference type="InterPro" id="IPR036249">
    <property type="entry name" value="Thioredoxin-like_sf"/>
</dbReference>
<proteinExistence type="predicted"/>
<dbReference type="AlphaFoldDB" id="A0A0A9WM50"/>
<dbReference type="PROSITE" id="PS00194">
    <property type="entry name" value="THIOREDOXIN_1"/>
    <property type="match status" value="1"/>
</dbReference>
<dbReference type="InterPro" id="IPR017937">
    <property type="entry name" value="Thioredoxin_CS"/>
</dbReference>
<dbReference type="PROSITE" id="PS51352">
    <property type="entry name" value="THIOREDOXIN_2"/>
    <property type="match status" value="1"/>
</dbReference>
<feature type="non-terminal residue" evidence="3">
    <location>
        <position position="1"/>
    </location>
</feature>
<evidence type="ECO:0000256" key="1">
    <source>
        <dbReference type="ARBA" id="ARBA00022729"/>
    </source>
</evidence>
<accession>A0A0A9WM50</accession>
<reference evidence="3" key="2">
    <citation type="submission" date="2014-07" db="EMBL/GenBank/DDBJ databases">
        <authorList>
            <person name="Hull J."/>
        </authorList>
    </citation>
    <scope>NUCLEOTIDE SEQUENCE</scope>
</reference>
<keyword evidence="1" id="KW-0732">Signal</keyword>
<dbReference type="Pfam" id="PF13899">
    <property type="entry name" value="Thioredoxin_7"/>
    <property type="match status" value="1"/>
</dbReference>
<gene>
    <name evidence="3" type="primary">TXNDC12_1</name>
    <name evidence="3" type="ORF">CM83_10194</name>
</gene>